<dbReference type="EMBL" id="CP044016">
    <property type="protein sequence ID" value="QES88575.1"/>
    <property type="molecule type" value="Genomic_DNA"/>
</dbReference>
<dbReference type="RefSeq" id="WP_131329479.1">
    <property type="nucleotide sequence ID" value="NZ_CP044016.1"/>
</dbReference>
<reference evidence="6 7" key="1">
    <citation type="submission" date="2019-09" db="EMBL/GenBank/DDBJ databases">
        <title>Complete genome sequence of Arachidicoccus sp. B3-10 isolated from apple orchard soil.</title>
        <authorList>
            <person name="Kim H.S."/>
            <person name="Han K.-I."/>
            <person name="Suh M.K."/>
            <person name="Lee K.C."/>
            <person name="Eom M.K."/>
            <person name="Kim J.-S."/>
            <person name="Kang S.W."/>
            <person name="Sin Y."/>
            <person name="Lee J.-S."/>
        </authorList>
    </citation>
    <scope>NUCLEOTIDE SEQUENCE [LARGE SCALE GENOMIC DNA]</scope>
    <source>
        <strain evidence="6 7">B3-10</strain>
    </source>
</reference>
<name>A0A5P2FZD7_9BACT</name>
<evidence type="ECO:0000256" key="3">
    <source>
        <dbReference type="ARBA" id="ARBA00023082"/>
    </source>
</evidence>
<dbReference type="GO" id="GO:0016987">
    <property type="term" value="F:sigma factor activity"/>
    <property type="evidence" value="ECO:0007669"/>
    <property type="project" value="UniProtKB-KW"/>
</dbReference>
<dbReference type="InterPro" id="IPR036388">
    <property type="entry name" value="WH-like_DNA-bd_sf"/>
</dbReference>
<sequence>MIDNSDELLLVDWQNGDEKAFRLFYDLHFMNSIKNVYYKTGDFHLSEEIVQDAFLSFYNNKIKITKTPLLYLNSILKNKIVDHYRKKVQPIIYGEIKDIKNEFSKDSISENFNFQHLSSRLNKALDTLPTQTKNVFILSREEQLSHKEISDKLGISLKTVEYHITKAMKILKKGIDYNLLLFIYFINNIL</sequence>
<keyword evidence="3" id="KW-0731">Sigma factor</keyword>
<accession>A0A5P2FZD7</accession>
<protein>
    <submittedName>
        <fullName evidence="6">Sigma-70 family RNA polymerase sigma factor</fullName>
    </submittedName>
</protein>
<dbReference type="NCBIfam" id="TIGR02937">
    <property type="entry name" value="sigma70-ECF"/>
    <property type="match status" value="1"/>
</dbReference>
<dbReference type="InterPro" id="IPR013249">
    <property type="entry name" value="RNA_pol_sigma70_r4_t2"/>
</dbReference>
<keyword evidence="4" id="KW-0804">Transcription</keyword>
<dbReference type="Gene3D" id="1.10.1740.10">
    <property type="match status" value="1"/>
</dbReference>
<organism evidence="6 7">
    <name type="scientific">Rhizosphaericola mali</name>
    <dbReference type="NCBI Taxonomy" id="2545455"/>
    <lineage>
        <taxon>Bacteria</taxon>
        <taxon>Pseudomonadati</taxon>
        <taxon>Bacteroidota</taxon>
        <taxon>Chitinophagia</taxon>
        <taxon>Chitinophagales</taxon>
        <taxon>Chitinophagaceae</taxon>
        <taxon>Rhizosphaericola</taxon>
    </lineage>
</organism>
<evidence type="ECO:0000256" key="4">
    <source>
        <dbReference type="ARBA" id="ARBA00023163"/>
    </source>
</evidence>
<gene>
    <name evidence="6" type="ORF">E0W69_007840</name>
</gene>
<dbReference type="AlphaFoldDB" id="A0A5P2FZD7"/>
<proteinExistence type="inferred from homology"/>
<dbReference type="Pfam" id="PF08281">
    <property type="entry name" value="Sigma70_r4_2"/>
    <property type="match status" value="1"/>
</dbReference>
<dbReference type="GO" id="GO:0006352">
    <property type="term" value="P:DNA-templated transcription initiation"/>
    <property type="evidence" value="ECO:0007669"/>
    <property type="project" value="InterPro"/>
</dbReference>
<evidence type="ECO:0000256" key="2">
    <source>
        <dbReference type="ARBA" id="ARBA00023015"/>
    </source>
</evidence>
<comment type="similarity">
    <text evidence="1">Belongs to the sigma-70 factor family. ECF subfamily.</text>
</comment>
<evidence type="ECO:0000313" key="6">
    <source>
        <dbReference type="EMBL" id="QES88575.1"/>
    </source>
</evidence>
<dbReference type="OrthoDB" id="764619at2"/>
<dbReference type="CDD" id="cd06171">
    <property type="entry name" value="Sigma70_r4"/>
    <property type="match status" value="1"/>
</dbReference>
<dbReference type="InterPro" id="IPR013325">
    <property type="entry name" value="RNA_pol_sigma_r2"/>
</dbReference>
<feature type="domain" description="RNA polymerase sigma factor 70 region 4 type 2" evidence="5">
    <location>
        <begin position="120"/>
        <end position="170"/>
    </location>
</feature>
<dbReference type="InterPro" id="IPR039425">
    <property type="entry name" value="RNA_pol_sigma-70-like"/>
</dbReference>
<dbReference type="InterPro" id="IPR014284">
    <property type="entry name" value="RNA_pol_sigma-70_dom"/>
</dbReference>
<evidence type="ECO:0000256" key="1">
    <source>
        <dbReference type="ARBA" id="ARBA00010641"/>
    </source>
</evidence>
<evidence type="ECO:0000313" key="7">
    <source>
        <dbReference type="Proteomes" id="UP000292424"/>
    </source>
</evidence>
<dbReference type="GO" id="GO:0003677">
    <property type="term" value="F:DNA binding"/>
    <property type="evidence" value="ECO:0007669"/>
    <property type="project" value="InterPro"/>
</dbReference>
<keyword evidence="7" id="KW-1185">Reference proteome</keyword>
<dbReference type="InterPro" id="IPR013324">
    <property type="entry name" value="RNA_pol_sigma_r3/r4-like"/>
</dbReference>
<dbReference type="Proteomes" id="UP000292424">
    <property type="component" value="Chromosome"/>
</dbReference>
<evidence type="ECO:0000259" key="5">
    <source>
        <dbReference type="Pfam" id="PF08281"/>
    </source>
</evidence>
<dbReference type="SUPFAM" id="SSF88659">
    <property type="entry name" value="Sigma3 and sigma4 domains of RNA polymerase sigma factors"/>
    <property type="match status" value="1"/>
</dbReference>
<dbReference type="PANTHER" id="PTHR43133:SF46">
    <property type="entry name" value="RNA POLYMERASE SIGMA-70 FACTOR ECF SUBFAMILY"/>
    <property type="match status" value="1"/>
</dbReference>
<dbReference type="KEGG" id="arac:E0W69_007840"/>
<dbReference type="PANTHER" id="PTHR43133">
    <property type="entry name" value="RNA POLYMERASE ECF-TYPE SIGMA FACTO"/>
    <property type="match status" value="1"/>
</dbReference>
<keyword evidence="2" id="KW-0805">Transcription regulation</keyword>
<dbReference type="SUPFAM" id="SSF88946">
    <property type="entry name" value="Sigma2 domain of RNA polymerase sigma factors"/>
    <property type="match status" value="1"/>
</dbReference>
<dbReference type="Gene3D" id="1.10.10.10">
    <property type="entry name" value="Winged helix-like DNA-binding domain superfamily/Winged helix DNA-binding domain"/>
    <property type="match status" value="1"/>
</dbReference>